<organism evidence="10">
    <name type="scientific">Vitis vinifera</name>
    <name type="common">Grape</name>
    <dbReference type="NCBI Taxonomy" id="29760"/>
    <lineage>
        <taxon>Eukaryota</taxon>
        <taxon>Viridiplantae</taxon>
        <taxon>Streptophyta</taxon>
        <taxon>Embryophyta</taxon>
        <taxon>Tracheophyta</taxon>
        <taxon>Spermatophyta</taxon>
        <taxon>Magnoliopsida</taxon>
        <taxon>eudicotyledons</taxon>
        <taxon>Gunneridae</taxon>
        <taxon>Pentapetalae</taxon>
        <taxon>rosids</taxon>
        <taxon>Vitales</taxon>
        <taxon>Vitaceae</taxon>
        <taxon>Viteae</taxon>
        <taxon>Vitis</taxon>
    </lineage>
</organism>
<evidence type="ECO:0000256" key="7">
    <source>
        <dbReference type="ARBA" id="ARBA00022918"/>
    </source>
</evidence>
<dbReference type="Pfam" id="PF17917">
    <property type="entry name" value="RT_RNaseH"/>
    <property type="match status" value="1"/>
</dbReference>
<sequence>MICNLIRSLEVISQHGSQLQRWSFNLRSGTRVLAGGFAAVKFSQRKVDFVADFAAVKFSHRLMRLSSNGHNFFVSTPIVHRLKRWTPDFLSFEKTYSMYEMDSRNRPLKQLLETMCGGDFMSKNSKEAMDFLSYVAEVSRGWDEPNAKEVGRMNSQPNASNAKVGMYTLNEVQEKGKFPSQPHQIPKVIYEMEAQEGESSQMREVKAVITLRSGKEVDMPTPKPEQEPKQELETEAEKEKMEENKGKEKGSSTNKEDLEANCKSLTKYKDPGCLTISMMIGETCVEKALLDLGANRSVKIPRGMIEDVLVQVDKFYYPVDFVVLDMDPVAKGPNYIPIILGRPFLATSNAIINCRNRVMQLTFGNMTLELNIFYMYNKQFHPREEEGPEEKMLEDLNENFGDLDEGLSEPLDSLATLPPLKMREEILPLFNEEETQKSVKEEPPKLILKSLPTELKYAYLEENKQSPVVISSSLTTTQEGCLFEILRRCKKKDLVLNWEKFHSMVPHGIILGHIISSQGIEVDKAKVKLIVKLPWPTTVKGVRQFLGHAGFYRRFIKDFSKLARLLCELLVKDAKFQLPFEVMCDANDFSIRAILGQREDGRPYVIYYASKMLNEVQRNYKTTKKELLAVVFALDKFHAYLVGSFIVVFTDHSALKYLLTKQDAKARLIKWILFKNSIFRSKTKREWKMW</sequence>
<evidence type="ECO:0000256" key="5">
    <source>
        <dbReference type="ARBA" id="ARBA00022759"/>
    </source>
</evidence>
<dbReference type="CDD" id="cd09274">
    <property type="entry name" value="RNase_HI_RT_Ty3"/>
    <property type="match status" value="1"/>
</dbReference>
<evidence type="ECO:0000256" key="3">
    <source>
        <dbReference type="ARBA" id="ARBA00022695"/>
    </source>
</evidence>
<dbReference type="EMBL" id="AM444037">
    <property type="protein sequence ID" value="CAN82785.1"/>
    <property type="molecule type" value="Genomic_DNA"/>
</dbReference>
<evidence type="ECO:0000259" key="9">
    <source>
        <dbReference type="Pfam" id="PF17917"/>
    </source>
</evidence>
<name>A5B283_VITVI</name>
<dbReference type="InterPro" id="IPR043502">
    <property type="entry name" value="DNA/RNA_pol_sf"/>
</dbReference>
<dbReference type="SUPFAM" id="SSF56672">
    <property type="entry name" value="DNA/RNA polymerases"/>
    <property type="match status" value="1"/>
</dbReference>
<evidence type="ECO:0000313" key="10">
    <source>
        <dbReference type="EMBL" id="CAN82785.1"/>
    </source>
</evidence>
<evidence type="ECO:0000256" key="8">
    <source>
        <dbReference type="SAM" id="MobiDB-lite"/>
    </source>
</evidence>
<proteinExistence type="predicted"/>
<evidence type="ECO:0000256" key="1">
    <source>
        <dbReference type="ARBA" id="ARBA00012493"/>
    </source>
</evidence>
<protein>
    <recommendedName>
        <fullName evidence="1">RNA-directed DNA polymerase</fullName>
        <ecNumber evidence="1">2.7.7.49</ecNumber>
    </recommendedName>
</protein>
<dbReference type="InterPro" id="IPR041373">
    <property type="entry name" value="RT_RNaseH"/>
</dbReference>
<dbReference type="Gene3D" id="3.30.70.270">
    <property type="match status" value="2"/>
</dbReference>
<dbReference type="CDD" id="cd00303">
    <property type="entry name" value="retropepsin_like"/>
    <property type="match status" value="1"/>
</dbReference>
<feature type="region of interest" description="Disordered" evidence="8">
    <location>
        <begin position="214"/>
        <end position="256"/>
    </location>
</feature>
<keyword evidence="2" id="KW-0808">Transferase</keyword>
<gene>
    <name evidence="10" type="ORF">VITISV_033591</name>
</gene>
<dbReference type="PANTHER" id="PTHR34072">
    <property type="entry name" value="ENZYMATIC POLYPROTEIN-RELATED"/>
    <property type="match status" value="1"/>
</dbReference>
<evidence type="ECO:0000256" key="2">
    <source>
        <dbReference type="ARBA" id="ARBA00022679"/>
    </source>
</evidence>
<dbReference type="InterPro" id="IPR043128">
    <property type="entry name" value="Rev_trsase/Diguanyl_cyclase"/>
</dbReference>
<dbReference type="GO" id="GO:0003964">
    <property type="term" value="F:RNA-directed DNA polymerase activity"/>
    <property type="evidence" value="ECO:0007669"/>
    <property type="project" value="UniProtKB-KW"/>
</dbReference>
<keyword evidence="6" id="KW-0378">Hydrolase</keyword>
<dbReference type="EC" id="2.7.7.49" evidence="1"/>
<keyword evidence="4" id="KW-0540">Nuclease</keyword>
<dbReference type="PANTHER" id="PTHR34072:SF57">
    <property type="entry name" value="RNA-DIRECTED DNA POLYMERASE"/>
    <property type="match status" value="1"/>
</dbReference>
<feature type="domain" description="Reverse transcriptase RNase H-like" evidence="9">
    <location>
        <begin position="576"/>
        <end position="674"/>
    </location>
</feature>
<dbReference type="AlphaFoldDB" id="A5B283"/>
<evidence type="ECO:0000256" key="4">
    <source>
        <dbReference type="ARBA" id="ARBA00022722"/>
    </source>
</evidence>
<reference evidence="10" key="1">
    <citation type="journal article" date="2007" name="PLoS ONE">
        <title>The first genome sequence of an elite grapevine cultivar (Pinot noir Vitis vinifera L.): coping with a highly heterozygous genome.</title>
        <authorList>
            <person name="Velasco R."/>
            <person name="Zharkikh A."/>
            <person name="Troggio M."/>
            <person name="Cartwright D.A."/>
            <person name="Cestaro A."/>
            <person name="Pruss D."/>
            <person name="Pindo M."/>
            <person name="FitzGerald L.M."/>
            <person name="Vezzulli S."/>
            <person name="Reid J."/>
            <person name="Malacarne G."/>
            <person name="Iliev D."/>
            <person name="Coppola G."/>
            <person name="Wardell B."/>
            <person name="Micheletti D."/>
            <person name="Macalma T."/>
            <person name="Facci M."/>
            <person name="Mitchell J.T."/>
            <person name="Perazzolli M."/>
            <person name="Eldredge G."/>
            <person name="Gatto P."/>
            <person name="Oyzerski R."/>
            <person name="Moretto M."/>
            <person name="Gutin N."/>
            <person name="Stefanini M."/>
            <person name="Chen Y."/>
            <person name="Segala C."/>
            <person name="Davenport C."/>
            <person name="Dematte L."/>
            <person name="Mraz A."/>
            <person name="Battilana J."/>
            <person name="Stormo K."/>
            <person name="Costa F."/>
            <person name="Tao Q."/>
            <person name="Si-Ammour A."/>
            <person name="Harkins T."/>
            <person name="Lackey A."/>
            <person name="Perbost C."/>
            <person name="Taillon B."/>
            <person name="Stella A."/>
            <person name="Solovyev V."/>
            <person name="Fawcett J.A."/>
            <person name="Sterck L."/>
            <person name="Vandepoele K."/>
            <person name="Grando S.M."/>
            <person name="Toppo S."/>
            <person name="Moser C."/>
            <person name="Lanchbury J."/>
            <person name="Bogden R."/>
            <person name="Skolnick M."/>
            <person name="Sgaramella V."/>
            <person name="Bhatnagar S.K."/>
            <person name="Fontana P."/>
            <person name="Gutin A."/>
            <person name="Van de Peer Y."/>
            <person name="Salamini F."/>
            <person name="Viola R."/>
        </authorList>
    </citation>
    <scope>NUCLEOTIDE SEQUENCE</scope>
</reference>
<keyword evidence="5" id="KW-0255">Endonuclease</keyword>
<accession>A5B283</accession>
<keyword evidence="3" id="KW-0548">Nucleotidyltransferase</keyword>
<keyword evidence="7" id="KW-0695">RNA-directed DNA polymerase</keyword>
<dbReference type="Gene3D" id="2.40.70.10">
    <property type="entry name" value="Acid Proteases"/>
    <property type="match status" value="1"/>
</dbReference>
<dbReference type="InterPro" id="IPR021109">
    <property type="entry name" value="Peptidase_aspartic_dom_sf"/>
</dbReference>
<evidence type="ECO:0000256" key="6">
    <source>
        <dbReference type="ARBA" id="ARBA00022801"/>
    </source>
</evidence>
<dbReference type="GO" id="GO:0004519">
    <property type="term" value="F:endonuclease activity"/>
    <property type="evidence" value="ECO:0007669"/>
    <property type="project" value="UniProtKB-KW"/>
</dbReference>
<dbReference type="GO" id="GO:0016787">
    <property type="term" value="F:hydrolase activity"/>
    <property type="evidence" value="ECO:0007669"/>
    <property type="project" value="UniProtKB-KW"/>
</dbReference>
<dbReference type="FunFam" id="3.10.20.370:FF:000001">
    <property type="entry name" value="Retrovirus-related Pol polyprotein from transposon 17.6-like protein"/>
    <property type="match status" value="1"/>
</dbReference>